<dbReference type="EMBL" id="CAFBLK010000037">
    <property type="protein sequence ID" value="CAB4859326.1"/>
    <property type="molecule type" value="Genomic_DNA"/>
</dbReference>
<evidence type="ECO:0000313" key="6">
    <source>
        <dbReference type="EMBL" id="CAB4790482.1"/>
    </source>
</evidence>
<protein>
    <submittedName>
        <fullName evidence="6">Unannotated protein</fullName>
    </submittedName>
</protein>
<accession>A0A6J6X0N8</accession>
<comment type="pathway">
    <text evidence="3">Sulfur metabolism; hydrogen sulfide biosynthesis; sulfite from sulfate.</text>
</comment>
<evidence type="ECO:0000256" key="1">
    <source>
        <dbReference type="ARBA" id="ARBA00009732"/>
    </source>
</evidence>
<evidence type="ECO:0000256" key="2">
    <source>
        <dbReference type="ARBA" id="ARBA00023002"/>
    </source>
</evidence>
<dbReference type="CDD" id="cd23945">
    <property type="entry name" value="PAPS_reductase"/>
    <property type="match status" value="1"/>
</dbReference>
<dbReference type="NCBIfam" id="NF002537">
    <property type="entry name" value="PRK02090.1"/>
    <property type="match status" value="1"/>
</dbReference>
<gene>
    <name evidence="6" type="ORF">UFOPK2925_01413</name>
    <name evidence="7" type="ORF">UFOPK3317_00318</name>
</gene>
<evidence type="ECO:0000259" key="5">
    <source>
        <dbReference type="Pfam" id="PF01507"/>
    </source>
</evidence>
<organism evidence="6">
    <name type="scientific">freshwater metagenome</name>
    <dbReference type="NCBI Taxonomy" id="449393"/>
    <lineage>
        <taxon>unclassified sequences</taxon>
        <taxon>metagenomes</taxon>
        <taxon>ecological metagenomes</taxon>
    </lineage>
</organism>
<feature type="domain" description="Phosphoadenosine phosphosulphate reductase" evidence="5">
    <location>
        <begin position="48"/>
        <end position="207"/>
    </location>
</feature>
<keyword evidence="2" id="KW-0560">Oxidoreductase</keyword>
<dbReference type="GO" id="GO:0005737">
    <property type="term" value="C:cytoplasm"/>
    <property type="evidence" value="ECO:0007669"/>
    <property type="project" value="TreeGrafter"/>
</dbReference>
<dbReference type="PANTHER" id="PTHR46509:SF1">
    <property type="entry name" value="PHOSPHOADENOSINE PHOSPHOSULFATE REDUCTASE"/>
    <property type="match status" value="1"/>
</dbReference>
<dbReference type="AlphaFoldDB" id="A0A6J6X0N8"/>
<comment type="similarity">
    <text evidence="1">Belongs to the PAPS reductase family. CysH subfamily.</text>
</comment>
<dbReference type="PIRSF" id="PIRSF000857">
    <property type="entry name" value="PAPS_reductase"/>
    <property type="match status" value="1"/>
</dbReference>
<name>A0A6J6X0N8_9ZZZZ</name>
<dbReference type="EMBL" id="CAEZZU010000253">
    <property type="protein sequence ID" value="CAB4790482.1"/>
    <property type="molecule type" value="Genomic_DNA"/>
</dbReference>
<dbReference type="InterPro" id="IPR014729">
    <property type="entry name" value="Rossmann-like_a/b/a_fold"/>
</dbReference>
<dbReference type="PANTHER" id="PTHR46509">
    <property type="entry name" value="PHOSPHOADENOSINE PHOSPHOSULFATE REDUCTASE"/>
    <property type="match status" value="1"/>
</dbReference>
<dbReference type="GO" id="GO:0019379">
    <property type="term" value="P:sulfate assimilation, phosphoadenylyl sulfate reduction by phosphoadenylyl-sulfate reductase (thioredoxin)"/>
    <property type="evidence" value="ECO:0007669"/>
    <property type="project" value="InterPro"/>
</dbReference>
<dbReference type="Pfam" id="PF01507">
    <property type="entry name" value="PAPS_reduct"/>
    <property type="match status" value="1"/>
</dbReference>
<evidence type="ECO:0000256" key="3">
    <source>
        <dbReference type="ARBA" id="ARBA00024327"/>
    </source>
</evidence>
<dbReference type="InterPro" id="IPR004511">
    <property type="entry name" value="PAPS/APS_Rdtase"/>
</dbReference>
<feature type="region of interest" description="Disordered" evidence="4">
    <location>
        <begin position="208"/>
        <end position="231"/>
    </location>
</feature>
<dbReference type="Gene3D" id="3.40.50.620">
    <property type="entry name" value="HUPs"/>
    <property type="match status" value="1"/>
</dbReference>
<proteinExistence type="inferred from homology"/>
<dbReference type="NCBIfam" id="TIGR00434">
    <property type="entry name" value="cysH"/>
    <property type="match status" value="1"/>
</dbReference>
<dbReference type="SUPFAM" id="SSF52402">
    <property type="entry name" value="Adenine nucleotide alpha hydrolases-like"/>
    <property type="match status" value="1"/>
</dbReference>
<dbReference type="InterPro" id="IPR002500">
    <property type="entry name" value="PAPS_reduct_dom"/>
</dbReference>
<feature type="compositionally biased region" description="Basic and acidic residues" evidence="4">
    <location>
        <begin position="210"/>
        <end position="231"/>
    </location>
</feature>
<evidence type="ECO:0000313" key="7">
    <source>
        <dbReference type="EMBL" id="CAB4859326.1"/>
    </source>
</evidence>
<evidence type="ECO:0000256" key="4">
    <source>
        <dbReference type="SAM" id="MobiDB-lite"/>
    </source>
</evidence>
<sequence length="231" mass="26212">MRNMTHSLELPRVNTPDLGEISRANETFEHSPASRIIAWAAETFENRIVLASSFQDAVLVDLVARTVPGLPVVFLDTGYHFAETLWYAEQLRRRYNLDVEFMTPVNATEDQWMTDTDACCKARKVEPLERALLGRDAWMTGLRRSETEQRRNAPIVSYDIGRGVVKVNPIATWTDLDIEGYVKDHELPVHPLSDRGYASIGCWPCTRQTTGEDSRSGRWSSVDKTECGIHD</sequence>
<reference evidence="6" key="1">
    <citation type="submission" date="2020-05" db="EMBL/GenBank/DDBJ databases">
        <authorList>
            <person name="Chiriac C."/>
            <person name="Salcher M."/>
            <person name="Ghai R."/>
            <person name="Kavagutti S V."/>
        </authorList>
    </citation>
    <scope>NUCLEOTIDE SEQUENCE</scope>
</reference>
<dbReference type="GO" id="GO:0004604">
    <property type="term" value="F:phosphoadenylyl-sulfate reductase (thioredoxin) activity"/>
    <property type="evidence" value="ECO:0007669"/>
    <property type="project" value="InterPro"/>
</dbReference>
<dbReference type="HAMAP" id="MF_00063">
    <property type="entry name" value="CysH"/>
    <property type="match status" value="1"/>
</dbReference>